<dbReference type="OMA" id="CWQDVQP"/>
<dbReference type="GeneTree" id="ENSGT00940000168071"/>
<keyword evidence="2" id="KW-0732">Signal</keyword>
<dbReference type="AlphaFoldDB" id="A0A8C2VXN1"/>
<gene>
    <name evidence="3" type="primary">LOC102018676</name>
</gene>
<reference evidence="3" key="2">
    <citation type="submission" date="2025-09" db="UniProtKB">
        <authorList>
            <consortium name="Ensembl"/>
        </authorList>
    </citation>
    <scope>IDENTIFICATION</scope>
</reference>
<feature type="compositionally biased region" description="Low complexity" evidence="1">
    <location>
        <begin position="92"/>
        <end position="105"/>
    </location>
</feature>
<feature type="chain" id="PRO_5034388461" evidence="2">
    <location>
        <begin position="25"/>
        <end position="179"/>
    </location>
</feature>
<sequence>MVTRRGAGTHFFVFLMYCWPKVQLRPMGTHSDTSSELLSFRSLDEVATLFDEILVQEILDPKKLTFLETLSPAATLPTEKTTEKNVPLKENQQSSASEKQQSQLSAPKKQESQSSPQPVVSLFSEEEEKEALYQIKTLSALEKIIDSLQRVLRESLKKKRRLLTSMLKARYLHSNKSLP</sequence>
<organism evidence="3 4">
    <name type="scientific">Chinchilla lanigera</name>
    <name type="common">Long-tailed chinchilla</name>
    <name type="synonym">Chinchilla villidera</name>
    <dbReference type="NCBI Taxonomy" id="34839"/>
    <lineage>
        <taxon>Eukaryota</taxon>
        <taxon>Metazoa</taxon>
        <taxon>Chordata</taxon>
        <taxon>Craniata</taxon>
        <taxon>Vertebrata</taxon>
        <taxon>Euteleostomi</taxon>
        <taxon>Mammalia</taxon>
        <taxon>Eutheria</taxon>
        <taxon>Euarchontoglires</taxon>
        <taxon>Glires</taxon>
        <taxon>Rodentia</taxon>
        <taxon>Hystricomorpha</taxon>
        <taxon>Chinchillidae</taxon>
        <taxon>Chinchilla</taxon>
    </lineage>
</organism>
<protein>
    <submittedName>
        <fullName evidence="3">Protein SPACA7-like</fullName>
    </submittedName>
</protein>
<dbReference type="RefSeq" id="XP_005374053.1">
    <property type="nucleotide sequence ID" value="XM_005373996.2"/>
</dbReference>
<name>A0A8C2VXN1_CHILA</name>
<feature type="region of interest" description="Disordered" evidence="1">
    <location>
        <begin position="77"/>
        <end position="121"/>
    </location>
</feature>
<evidence type="ECO:0000256" key="1">
    <source>
        <dbReference type="SAM" id="MobiDB-lite"/>
    </source>
</evidence>
<dbReference type="OrthoDB" id="9807163at2759"/>
<dbReference type="Ensembl" id="ENSCLAT00000022372.1">
    <property type="protein sequence ID" value="ENSCLAP00000022167.1"/>
    <property type="gene ID" value="ENSCLAG00000015201.1"/>
</dbReference>
<proteinExistence type="predicted"/>
<evidence type="ECO:0000256" key="2">
    <source>
        <dbReference type="SAM" id="SignalP"/>
    </source>
</evidence>
<dbReference type="GeneID" id="102018676"/>
<feature type="signal peptide" evidence="2">
    <location>
        <begin position="1"/>
        <end position="24"/>
    </location>
</feature>
<dbReference type="Proteomes" id="UP000694398">
    <property type="component" value="Unassembled WGS sequence"/>
</dbReference>
<feature type="compositionally biased region" description="Low complexity" evidence="1">
    <location>
        <begin position="112"/>
        <end position="121"/>
    </location>
</feature>
<evidence type="ECO:0000313" key="4">
    <source>
        <dbReference type="Proteomes" id="UP000694398"/>
    </source>
</evidence>
<keyword evidence="4" id="KW-1185">Reference proteome</keyword>
<dbReference type="GO" id="GO:0001669">
    <property type="term" value="C:acrosomal vesicle"/>
    <property type="evidence" value="ECO:0007669"/>
    <property type="project" value="InterPro"/>
</dbReference>
<accession>A0A8C2VXN1</accession>
<evidence type="ECO:0000313" key="3">
    <source>
        <dbReference type="Ensembl" id="ENSCLAP00000022167.1"/>
    </source>
</evidence>
<dbReference type="InterPro" id="IPR029301">
    <property type="entry name" value="SPACA7"/>
</dbReference>
<dbReference type="Pfam" id="PF15307">
    <property type="entry name" value="SPACA7"/>
    <property type="match status" value="1"/>
</dbReference>
<reference evidence="3" key="1">
    <citation type="submission" date="2025-08" db="UniProtKB">
        <authorList>
            <consortium name="Ensembl"/>
        </authorList>
    </citation>
    <scope>IDENTIFICATION</scope>
</reference>